<feature type="transmembrane region" description="Helical" evidence="9">
    <location>
        <begin position="276"/>
        <end position="296"/>
    </location>
</feature>
<feature type="transmembrane region" description="Helical" evidence="9">
    <location>
        <begin position="112"/>
        <end position="140"/>
    </location>
</feature>
<dbReference type="InterPro" id="IPR020846">
    <property type="entry name" value="MFS_dom"/>
</dbReference>
<dbReference type="PANTHER" id="PTHR43528">
    <property type="entry name" value="ALPHA-KETOGLUTARATE PERMEASE"/>
    <property type="match status" value="1"/>
</dbReference>
<keyword evidence="5 9" id="KW-0812">Transmembrane</keyword>
<feature type="transmembrane region" description="Helical" evidence="9">
    <location>
        <begin position="185"/>
        <end position="204"/>
    </location>
</feature>
<evidence type="ECO:0000256" key="7">
    <source>
        <dbReference type="ARBA" id="ARBA00022989"/>
    </source>
</evidence>
<evidence type="ECO:0000256" key="2">
    <source>
        <dbReference type="ARBA" id="ARBA00008240"/>
    </source>
</evidence>
<comment type="subcellular location">
    <subcellularLocation>
        <location evidence="1">Cell membrane</location>
        <topology evidence="1">Multi-pass membrane protein</topology>
    </subcellularLocation>
</comment>
<dbReference type="InterPro" id="IPR036259">
    <property type="entry name" value="MFS_trans_sf"/>
</dbReference>
<keyword evidence="3" id="KW-0813">Transport</keyword>
<evidence type="ECO:0000259" key="10">
    <source>
        <dbReference type="PROSITE" id="PS50850"/>
    </source>
</evidence>
<evidence type="ECO:0000256" key="4">
    <source>
        <dbReference type="ARBA" id="ARBA00022475"/>
    </source>
</evidence>
<dbReference type="Proteomes" id="UP000233293">
    <property type="component" value="Unassembled WGS sequence"/>
</dbReference>
<dbReference type="PANTHER" id="PTHR43528:SF6">
    <property type="entry name" value="CITRATE-PROTON SYMPORTER"/>
    <property type="match status" value="1"/>
</dbReference>
<reference evidence="12" key="1">
    <citation type="submission" date="2017-12" db="EMBL/GenBank/DDBJ databases">
        <title>Draft genome sequence of Telmatospirillum siberiense 26-4b1T, an acidotolerant peatland alphaproteobacterium potentially involved in sulfur cycling.</title>
        <authorList>
            <person name="Hausmann B."/>
            <person name="Pjevac P."/>
            <person name="Schreck K."/>
            <person name="Herbold C.W."/>
            <person name="Daims H."/>
            <person name="Wagner M."/>
            <person name="Pester M."/>
            <person name="Loy A."/>
        </authorList>
    </citation>
    <scope>NUCLEOTIDE SEQUENCE [LARGE SCALE GENOMIC DNA]</scope>
    <source>
        <strain evidence="12">26-4b1</strain>
    </source>
</reference>
<feature type="transmembrane region" description="Helical" evidence="9">
    <location>
        <begin position="338"/>
        <end position="356"/>
    </location>
</feature>
<accession>A0A2N3PWE4</accession>
<dbReference type="RefSeq" id="WP_101250528.1">
    <property type="nucleotide sequence ID" value="NZ_PIUM01000009.1"/>
</dbReference>
<dbReference type="PROSITE" id="PS00216">
    <property type="entry name" value="SUGAR_TRANSPORT_1"/>
    <property type="match status" value="1"/>
</dbReference>
<feature type="transmembrane region" description="Helical" evidence="9">
    <location>
        <begin position="85"/>
        <end position="106"/>
    </location>
</feature>
<evidence type="ECO:0000256" key="6">
    <source>
        <dbReference type="ARBA" id="ARBA00022847"/>
    </source>
</evidence>
<name>A0A2N3PWE4_9PROT</name>
<dbReference type="FunFam" id="1.20.1250.20:FF:000001">
    <property type="entry name" value="Dicarboxylate MFS transporter"/>
    <property type="match status" value="1"/>
</dbReference>
<sequence length="439" mass="47666">MDATVPQQSKLWRVFQVSSGNFLEMYDFMVFGYYAKAIGGAFFPSDSEFATLMATFMTFGAGFLMRPLGAIFLGSYIDHHGRRKGLIVTLGLMAVGTLTIACVPGYETIGLLAPIVVVVGRLVQGLSAGVELGGVSVYLAEIATPGHKGFYVSWQSASQQVAVIFAATLGMMLSSYLPPADMAAWGWRVPLIIGCVIIPFLFMLRRTLQETEEFKARTHHHRPSPSQIFRSVAVNWRLVLLGAFMVTMSNAAFYMITAYTPTFGSAVLKLSNLDALTVTLCVGFSNLFFVPLGGALSDKFGRKPVLIGSAGLMLLTAYPIMSMLISAPSFNHLLLTELWLSLLYSNYNGGMIVYVTEIMPAEVRTSGFSLAYSLSQTFFGGFTPAICTYLIHATGDKAIPGAWLSFAAVCALTATFFAWRREVSHRHLEGEALAAASAR</sequence>
<feature type="transmembrane region" description="Helical" evidence="9">
    <location>
        <begin position="398"/>
        <end position="419"/>
    </location>
</feature>
<dbReference type="OrthoDB" id="9783227at2"/>
<protein>
    <submittedName>
        <fullName evidence="11">Citrate-proton symporter</fullName>
    </submittedName>
</protein>
<evidence type="ECO:0000256" key="1">
    <source>
        <dbReference type="ARBA" id="ARBA00004651"/>
    </source>
</evidence>
<gene>
    <name evidence="11" type="ORF">CWS72_10410</name>
</gene>
<feature type="domain" description="Major facilitator superfamily (MFS) profile" evidence="10">
    <location>
        <begin position="13"/>
        <end position="425"/>
    </location>
</feature>
<dbReference type="PROSITE" id="PS00217">
    <property type="entry name" value="SUGAR_TRANSPORT_2"/>
    <property type="match status" value="1"/>
</dbReference>
<evidence type="ECO:0000313" key="11">
    <source>
        <dbReference type="EMBL" id="PKU24734.1"/>
    </source>
</evidence>
<keyword evidence="4" id="KW-1003">Cell membrane</keyword>
<dbReference type="AlphaFoldDB" id="A0A2N3PWE4"/>
<dbReference type="InterPro" id="IPR005828">
    <property type="entry name" value="MFS_sugar_transport-like"/>
</dbReference>
<dbReference type="GO" id="GO:0005886">
    <property type="term" value="C:plasma membrane"/>
    <property type="evidence" value="ECO:0007669"/>
    <property type="project" value="UniProtKB-SubCell"/>
</dbReference>
<evidence type="ECO:0000256" key="9">
    <source>
        <dbReference type="SAM" id="Phobius"/>
    </source>
</evidence>
<organism evidence="11 12">
    <name type="scientific">Telmatospirillum siberiense</name>
    <dbReference type="NCBI Taxonomy" id="382514"/>
    <lineage>
        <taxon>Bacteria</taxon>
        <taxon>Pseudomonadati</taxon>
        <taxon>Pseudomonadota</taxon>
        <taxon>Alphaproteobacteria</taxon>
        <taxon>Rhodospirillales</taxon>
        <taxon>Rhodospirillaceae</taxon>
        <taxon>Telmatospirillum</taxon>
    </lineage>
</organism>
<keyword evidence="8 9" id="KW-0472">Membrane</keyword>
<dbReference type="Pfam" id="PF00083">
    <property type="entry name" value="Sugar_tr"/>
    <property type="match status" value="1"/>
</dbReference>
<feature type="transmembrane region" description="Helical" evidence="9">
    <location>
        <begin position="305"/>
        <end position="326"/>
    </location>
</feature>
<feature type="transmembrane region" description="Helical" evidence="9">
    <location>
        <begin position="238"/>
        <end position="256"/>
    </location>
</feature>
<dbReference type="InterPro" id="IPR005829">
    <property type="entry name" value="Sugar_transporter_CS"/>
</dbReference>
<dbReference type="SUPFAM" id="SSF103473">
    <property type="entry name" value="MFS general substrate transporter"/>
    <property type="match status" value="1"/>
</dbReference>
<dbReference type="InterPro" id="IPR011701">
    <property type="entry name" value="MFS"/>
</dbReference>
<keyword evidence="7 9" id="KW-1133">Transmembrane helix</keyword>
<dbReference type="NCBIfam" id="NF011656">
    <property type="entry name" value="PRK15075.1"/>
    <property type="match status" value="1"/>
</dbReference>
<dbReference type="Pfam" id="PF07690">
    <property type="entry name" value="MFS_1"/>
    <property type="match status" value="1"/>
</dbReference>
<feature type="transmembrane region" description="Helical" evidence="9">
    <location>
        <begin position="21"/>
        <end position="43"/>
    </location>
</feature>
<keyword evidence="6" id="KW-0769">Symport</keyword>
<dbReference type="EMBL" id="PIUM01000009">
    <property type="protein sequence ID" value="PKU24734.1"/>
    <property type="molecule type" value="Genomic_DNA"/>
</dbReference>
<dbReference type="Gene3D" id="1.20.1250.20">
    <property type="entry name" value="MFS general substrate transporter like domains"/>
    <property type="match status" value="2"/>
</dbReference>
<feature type="transmembrane region" description="Helical" evidence="9">
    <location>
        <begin position="161"/>
        <end position="179"/>
    </location>
</feature>
<dbReference type="PROSITE" id="PS50850">
    <property type="entry name" value="MFS"/>
    <property type="match status" value="1"/>
</dbReference>
<keyword evidence="12" id="KW-1185">Reference proteome</keyword>
<evidence type="ECO:0000256" key="8">
    <source>
        <dbReference type="ARBA" id="ARBA00023136"/>
    </source>
</evidence>
<dbReference type="GO" id="GO:0015293">
    <property type="term" value="F:symporter activity"/>
    <property type="evidence" value="ECO:0007669"/>
    <property type="project" value="UniProtKB-KW"/>
</dbReference>
<comment type="caution">
    <text evidence="11">The sequence shown here is derived from an EMBL/GenBank/DDBJ whole genome shotgun (WGS) entry which is preliminary data.</text>
</comment>
<dbReference type="InterPro" id="IPR051084">
    <property type="entry name" value="H+-coupled_symporters"/>
</dbReference>
<feature type="transmembrane region" description="Helical" evidence="9">
    <location>
        <begin position="49"/>
        <end position="73"/>
    </location>
</feature>
<evidence type="ECO:0000313" key="12">
    <source>
        <dbReference type="Proteomes" id="UP000233293"/>
    </source>
</evidence>
<proteinExistence type="inferred from homology"/>
<comment type="similarity">
    <text evidence="2">Belongs to the major facilitator superfamily. Metabolite:H+ Symporter (MHS) family (TC 2.A.1.6) family.</text>
</comment>
<evidence type="ECO:0000256" key="3">
    <source>
        <dbReference type="ARBA" id="ARBA00022448"/>
    </source>
</evidence>
<feature type="transmembrane region" description="Helical" evidence="9">
    <location>
        <begin position="368"/>
        <end position="392"/>
    </location>
</feature>
<evidence type="ECO:0000256" key="5">
    <source>
        <dbReference type="ARBA" id="ARBA00022692"/>
    </source>
</evidence>